<reference evidence="2" key="1">
    <citation type="submission" date="2022-07" db="EMBL/GenBank/DDBJ databases">
        <title>Chromosome-level genome of Muraenolepis orangiensis.</title>
        <authorList>
            <person name="Kim J."/>
        </authorList>
    </citation>
    <scope>NUCLEOTIDE SEQUENCE</scope>
    <source>
        <strain evidence="2">KU_S4_2022</strain>
        <tissue evidence="2">Muscle</tissue>
    </source>
</reference>
<organism evidence="2 3">
    <name type="scientific">Muraenolepis orangiensis</name>
    <name type="common">Patagonian moray cod</name>
    <dbReference type="NCBI Taxonomy" id="630683"/>
    <lineage>
        <taxon>Eukaryota</taxon>
        <taxon>Metazoa</taxon>
        <taxon>Chordata</taxon>
        <taxon>Craniata</taxon>
        <taxon>Vertebrata</taxon>
        <taxon>Euteleostomi</taxon>
        <taxon>Actinopterygii</taxon>
        <taxon>Neopterygii</taxon>
        <taxon>Teleostei</taxon>
        <taxon>Neoteleostei</taxon>
        <taxon>Acanthomorphata</taxon>
        <taxon>Zeiogadaria</taxon>
        <taxon>Gadariae</taxon>
        <taxon>Gadiformes</taxon>
        <taxon>Muraenolepidoidei</taxon>
        <taxon>Muraenolepididae</taxon>
        <taxon>Muraenolepis</taxon>
    </lineage>
</organism>
<evidence type="ECO:0000256" key="1">
    <source>
        <dbReference type="SAM" id="MobiDB-lite"/>
    </source>
</evidence>
<name>A0A9Q0I2Y7_9TELE</name>
<evidence type="ECO:0000313" key="2">
    <source>
        <dbReference type="EMBL" id="KAJ3583078.1"/>
    </source>
</evidence>
<evidence type="ECO:0000313" key="3">
    <source>
        <dbReference type="Proteomes" id="UP001148018"/>
    </source>
</evidence>
<feature type="compositionally biased region" description="Basic and acidic residues" evidence="1">
    <location>
        <begin position="11"/>
        <end position="20"/>
    </location>
</feature>
<proteinExistence type="predicted"/>
<keyword evidence="3" id="KW-1185">Reference proteome</keyword>
<comment type="caution">
    <text evidence="2">The sequence shown here is derived from an EMBL/GenBank/DDBJ whole genome shotgun (WGS) entry which is preliminary data.</text>
</comment>
<dbReference type="OrthoDB" id="8963557at2759"/>
<gene>
    <name evidence="2" type="ORF">NHX12_034493</name>
</gene>
<feature type="region of interest" description="Disordered" evidence="1">
    <location>
        <begin position="1"/>
        <end position="22"/>
    </location>
</feature>
<sequence>MVLQDGSRVTETSEEHRPEAEVEAAVTATMASNSLFSTVTPCQQNFFWGEHYREPLRSPASPGPLHWGCGWLAGDGIGICG</sequence>
<protein>
    <submittedName>
        <fullName evidence="2">Uncharacterized protein</fullName>
    </submittedName>
</protein>
<dbReference type="AlphaFoldDB" id="A0A9Q0I2Y7"/>
<dbReference type="EMBL" id="JANIIK010000560">
    <property type="protein sequence ID" value="KAJ3583078.1"/>
    <property type="molecule type" value="Genomic_DNA"/>
</dbReference>
<dbReference type="Proteomes" id="UP001148018">
    <property type="component" value="Unassembled WGS sequence"/>
</dbReference>
<accession>A0A9Q0I2Y7</accession>